<dbReference type="InterPro" id="IPR038081">
    <property type="entry name" value="CalX-like_sf"/>
</dbReference>
<organism evidence="5">
    <name type="scientific">hydrothermal vent metagenome</name>
    <dbReference type="NCBI Taxonomy" id="652676"/>
    <lineage>
        <taxon>unclassified sequences</taxon>
        <taxon>metagenomes</taxon>
        <taxon>ecological metagenomes</taxon>
    </lineage>
</organism>
<keyword evidence="1" id="KW-0732">Signal</keyword>
<dbReference type="Gene3D" id="2.60.40.2030">
    <property type="match status" value="1"/>
</dbReference>
<dbReference type="SMART" id="SM00237">
    <property type="entry name" value="Calx_beta"/>
    <property type="match status" value="1"/>
</dbReference>
<feature type="domain" description="Calx-beta" evidence="4">
    <location>
        <begin position="35"/>
        <end position="130"/>
    </location>
</feature>
<evidence type="ECO:0000256" key="3">
    <source>
        <dbReference type="ARBA" id="ARBA00022837"/>
    </source>
</evidence>
<dbReference type="GO" id="GO:0007154">
    <property type="term" value="P:cell communication"/>
    <property type="evidence" value="ECO:0007669"/>
    <property type="project" value="InterPro"/>
</dbReference>
<dbReference type="PROSITE" id="PS51257">
    <property type="entry name" value="PROKAR_LIPOPROTEIN"/>
    <property type="match status" value="1"/>
</dbReference>
<dbReference type="SUPFAM" id="SSF141072">
    <property type="entry name" value="CalX-like"/>
    <property type="match status" value="1"/>
</dbReference>
<dbReference type="GO" id="GO:0016020">
    <property type="term" value="C:membrane"/>
    <property type="evidence" value="ECO:0007669"/>
    <property type="project" value="InterPro"/>
</dbReference>
<keyword evidence="3" id="KW-0106">Calcium</keyword>
<evidence type="ECO:0000256" key="1">
    <source>
        <dbReference type="ARBA" id="ARBA00022729"/>
    </source>
</evidence>
<name>A0A3B0U4E9_9ZZZZ</name>
<dbReference type="AlphaFoldDB" id="A0A3B0U4E9"/>
<evidence type="ECO:0000256" key="2">
    <source>
        <dbReference type="ARBA" id="ARBA00022737"/>
    </source>
</evidence>
<accession>A0A3B0U4E9</accession>
<keyword evidence="2" id="KW-0677">Repeat</keyword>
<dbReference type="InterPro" id="IPR003644">
    <property type="entry name" value="Calx_beta"/>
</dbReference>
<reference evidence="5" key="1">
    <citation type="submission" date="2018-06" db="EMBL/GenBank/DDBJ databases">
        <authorList>
            <person name="Zhirakovskaya E."/>
        </authorList>
    </citation>
    <scope>NUCLEOTIDE SEQUENCE</scope>
</reference>
<dbReference type="EMBL" id="UOEP01000143">
    <property type="protein sequence ID" value="VAW21382.1"/>
    <property type="molecule type" value="Genomic_DNA"/>
</dbReference>
<sequence length="412" mass="44706">MRTKIKNIFFSVTLLAIVSLFVTSCDNEDYTGYSTLKVSSPTISITAGFTSPVTLVENDTKYEFTVTLSEPQIVDIHLAVKQIDGTASASDYELTSTIVIPAGATSAKGSIKILSDDAIEDTESLTIQIGDQTTANGNLTPITVEFSIQNLTADDLVIGLSWEPSIKTTDNMGNDISPTDLADLRLLITDSPYTTILGGADGGSFESYTMSGSMADGEYLVVADFYAAMSLPVRDLNLNLSFEQLGVIERFSYDFVNALNTGTVCPSNYFILAKIIKTGSTYTIEEVGGLPPLTGPWYGVDTEFEYPSEVTTRLDCDGNLLITGLVFGWMSDFWGEEVVSQEDVIINVDLDAGTVDIPYQAYITTLWNGSEYPYSIVGSGTIDNSGEYPVMTITYVLDQEGFNPSQWCFDNG</sequence>
<proteinExistence type="predicted"/>
<feature type="non-terminal residue" evidence="5">
    <location>
        <position position="412"/>
    </location>
</feature>
<gene>
    <name evidence="5" type="ORF">MNBD_BACTEROID01-2363</name>
</gene>
<protein>
    <recommendedName>
        <fullName evidence="4">Calx-beta domain-containing protein</fullName>
    </recommendedName>
</protein>
<evidence type="ECO:0000313" key="5">
    <source>
        <dbReference type="EMBL" id="VAW21382.1"/>
    </source>
</evidence>
<evidence type="ECO:0000259" key="4">
    <source>
        <dbReference type="SMART" id="SM00237"/>
    </source>
</evidence>